<dbReference type="EMBL" id="VYYT01000062">
    <property type="protein sequence ID" value="KAK2772861.1"/>
    <property type="molecule type" value="Genomic_DNA"/>
</dbReference>
<feature type="domain" description="DUF3669" evidence="2">
    <location>
        <begin position="318"/>
        <end position="382"/>
    </location>
</feature>
<evidence type="ECO:0000259" key="2">
    <source>
        <dbReference type="Pfam" id="PF12417"/>
    </source>
</evidence>
<feature type="region of interest" description="Disordered" evidence="1">
    <location>
        <begin position="405"/>
        <end position="450"/>
    </location>
</feature>
<dbReference type="Proteomes" id="UP001281614">
    <property type="component" value="Unassembled WGS sequence"/>
</dbReference>
<evidence type="ECO:0000313" key="3">
    <source>
        <dbReference type="EMBL" id="KAK2772861.1"/>
    </source>
</evidence>
<dbReference type="AlphaFoldDB" id="A0AAE0DB60"/>
<dbReference type="PANTHER" id="PTHR40780:SF2">
    <property type="entry name" value="DUF3669 DOMAIN-CONTAINING PROTEIN"/>
    <property type="match status" value="1"/>
</dbReference>
<proteinExistence type="predicted"/>
<accession>A0AAE0DB60</accession>
<protein>
    <recommendedName>
        <fullName evidence="2">DUF3669 domain-containing protein</fullName>
    </recommendedName>
</protein>
<sequence>MAGRRQQNLTDESVTPSLRENAAIANSYVVGTDIVNIGYSTTTVDTLQRYLSVRSVLSTASSSAVAQEEAKDKGIPFHNIGEGVCAIVYDITGTGRVVKIAKPNKQNELWTDFGAHLSIYEACQSSDALFCVPRPAYYVAAKDVMDWLKDHKQQLPKGVGTSEPNDMLCSERIMPLPKLIREALINVFCPKDQVKDALQDSYNKSCLARLYLGRRRANIQAPGRFSLRNFELTLDKMDVLGIRPIPFIRPIAEALALVHWKALSDGRDVEFVLGSSPERLITARDFGILDSTTPRVTTWKKSCNLDDNPNFLKRTVSVWLLDFNQCSRISADSRGIRMAADAFWQNDPYYPRPNKDITSNEYQYWSMFKDVYKTKGKEILGEGATQPEEFMALIEAEAEKKQVDLVMRGPPKAPAVESEASSSKADNTDNADKKEKKDKKKKHRKFFSAA</sequence>
<reference evidence="3" key="1">
    <citation type="submission" date="2023-02" db="EMBL/GenBank/DDBJ databases">
        <title>Colletotrichum kahawae CIFC_Que2 genome sequencing and assembly.</title>
        <authorList>
            <person name="Baroncelli R."/>
        </authorList>
    </citation>
    <scope>NUCLEOTIDE SEQUENCE</scope>
    <source>
        <strain evidence="3">CIFC_Que2</strain>
    </source>
</reference>
<evidence type="ECO:0000313" key="4">
    <source>
        <dbReference type="Proteomes" id="UP001281614"/>
    </source>
</evidence>
<dbReference type="Pfam" id="PF12417">
    <property type="entry name" value="DUF3669"/>
    <property type="match status" value="1"/>
</dbReference>
<feature type="compositionally biased region" description="Basic and acidic residues" evidence="1">
    <location>
        <begin position="426"/>
        <end position="435"/>
    </location>
</feature>
<dbReference type="InterPro" id="IPR022137">
    <property type="entry name" value="Znf_prot_DUF3669"/>
</dbReference>
<comment type="caution">
    <text evidence="3">The sequence shown here is derived from an EMBL/GenBank/DDBJ whole genome shotgun (WGS) entry which is preliminary data.</text>
</comment>
<dbReference type="PANTHER" id="PTHR40780">
    <property type="entry name" value="DUF3669 DOMAIN-CONTAINING PROTEIN"/>
    <property type="match status" value="1"/>
</dbReference>
<organism evidence="3 4">
    <name type="scientific">Colletotrichum kahawae</name>
    <name type="common">Coffee berry disease fungus</name>
    <dbReference type="NCBI Taxonomy" id="34407"/>
    <lineage>
        <taxon>Eukaryota</taxon>
        <taxon>Fungi</taxon>
        <taxon>Dikarya</taxon>
        <taxon>Ascomycota</taxon>
        <taxon>Pezizomycotina</taxon>
        <taxon>Sordariomycetes</taxon>
        <taxon>Hypocreomycetidae</taxon>
        <taxon>Glomerellales</taxon>
        <taxon>Glomerellaceae</taxon>
        <taxon>Colletotrichum</taxon>
        <taxon>Colletotrichum gloeosporioides species complex</taxon>
    </lineage>
</organism>
<feature type="compositionally biased region" description="Basic residues" evidence="1">
    <location>
        <begin position="436"/>
        <end position="450"/>
    </location>
</feature>
<evidence type="ECO:0000256" key="1">
    <source>
        <dbReference type="SAM" id="MobiDB-lite"/>
    </source>
</evidence>
<name>A0AAE0DB60_COLKA</name>
<gene>
    <name evidence="3" type="ORF">CKAH01_13765</name>
</gene>
<keyword evidence="4" id="KW-1185">Reference proteome</keyword>